<keyword evidence="2" id="KW-1185">Reference proteome</keyword>
<evidence type="ECO:0000313" key="1">
    <source>
        <dbReference type="EMBL" id="CAC5400617.1"/>
    </source>
</evidence>
<accession>A0A6J8CZ05</accession>
<name>A0A6J8CZ05_MYTCO</name>
<protein>
    <submittedName>
        <fullName evidence="1">Uncharacterized protein</fullName>
    </submittedName>
</protein>
<reference evidence="1 2" key="1">
    <citation type="submission" date="2020-06" db="EMBL/GenBank/DDBJ databases">
        <authorList>
            <person name="Li R."/>
            <person name="Bekaert M."/>
        </authorList>
    </citation>
    <scope>NUCLEOTIDE SEQUENCE [LARGE SCALE GENOMIC DNA]</scope>
    <source>
        <strain evidence="2">wild</strain>
    </source>
</reference>
<dbReference type="Proteomes" id="UP000507470">
    <property type="component" value="Unassembled WGS sequence"/>
</dbReference>
<dbReference type="AlphaFoldDB" id="A0A6J8CZ05"/>
<gene>
    <name evidence="1" type="ORF">MCOR_34782</name>
</gene>
<organism evidence="1 2">
    <name type="scientific">Mytilus coruscus</name>
    <name type="common">Sea mussel</name>
    <dbReference type="NCBI Taxonomy" id="42192"/>
    <lineage>
        <taxon>Eukaryota</taxon>
        <taxon>Metazoa</taxon>
        <taxon>Spiralia</taxon>
        <taxon>Lophotrochozoa</taxon>
        <taxon>Mollusca</taxon>
        <taxon>Bivalvia</taxon>
        <taxon>Autobranchia</taxon>
        <taxon>Pteriomorphia</taxon>
        <taxon>Mytilida</taxon>
        <taxon>Mytiloidea</taxon>
        <taxon>Mytilidae</taxon>
        <taxon>Mytilinae</taxon>
        <taxon>Mytilus</taxon>
    </lineage>
</organism>
<sequence>MQQYYSDAQISPIHFEHTALETGSDEYTLRLLIDGKAECQKLVKKYPESCSSPAIQIKDAEQGSVILHISIHRKTFTCCESLHNEIQLFINTILCHKEIQWTDMPDFNMVLAIADYTEQDTDIRKTNTKDISLHSEQDADQEDKWEPYNIDIEIAEDSTNKSDISSNSTLHWEGDVNQEDRWEPHNIANGKNIIVKFTPIMSFNNTKRFPDSTNKSDIASNSTLHWEGGVNQEDRWEPQNTANGKNIIVVRDYFDCKILSRSECNCFH</sequence>
<dbReference type="EMBL" id="CACVKT020006264">
    <property type="protein sequence ID" value="CAC5400617.1"/>
    <property type="molecule type" value="Genomic_DNA"/>
</dbReference>
<proteinExistence type="predicted"/>
<evidence type="ECO:0000313" key="2">
    <source>
        <dbReference type="Proteomes" id="UP000507470"/>
    </source>
</evidence>